<dbReference type="EMBL" id="JASPKY010000089">
    <property type="protein sequence ID" value="KAK9738239.1"/>
    <property type="molecule type" value="Genomic_DNA"/>
</dbReference>
<evidence type="ECO:0000313" key="2">
    <source>
        <dbReference type="EMBL" id="KAK9738239.1"/>
    </source>
</evidence>
<evidence type="ECO:0000313" key="3">
    <source>
        <dbReference type="Proteomes" id="UP001458880"/>
    </source>
</evidence>
<dbReference type="Pfam" id="PF00078">
    <property type="entry name" value="RVT_1"/>
    <property type="match status" value="1"/>
</dbReference>
<reference evidence="2 3" key="1">
    <citation type="journal article" date="2024" name="BMC Genomics">
        <title>De novo assembly and annotation of Popillia japonica's genome with initial clues to its potential as an invasive pest.</title>
        <authorList>
            <person name="Cucini C."/>
            <person name="Boschi S."/>
            <person name="Funari R."/>
            <person name="Cardaioli E."/>
            <person name="Iannotti N."/>
            <person name="Marturano G."/>
            <person name="Paoli F."/>
            <person name="Bruttini M."/>
            <person name="Carapelli A."/>
            <person name="Frati F."/>
            <person name="Nardi F."/>
        </authorList>
    </citation>
    <scope>NUCLEOTIDE SEQUENCE [LARGE SCALE GENOMIC DNA]</scope>
    <source>
        <strain evidence="2">DMR45628</strain>
    </source>
</reference>
<sequence length="132" mass="14772">MLAANVIWPSHSSYNSPVVIVPKKNGEPRFCVDFRRPNDKTHDESSPLPPIHEALRDLGTASFSTLDLRNGYWQVELDEESKPLTAFTTPDGAAYEFQVMPFGLKGAPTAFQKLLLRRRTAPPMSFRLCPLG</sequence>
<dbReference type="InterPro" id="IPR043502">
    <property type="entry name" value="DNA/RNA_pol_sf"/>
</dbReference>
<keyword evidence="2" id="KW-0548">Nucleotidyltransferase</keyword>
<dbReference type="InterPro" id="IPR000477">
    <property type="entry name" value="RT_dom"/>
</dbReference>
<comment type="caution">
    <text evidence="2">The sequence shown here is derived from an EMBL/GenBank/DDBJ whole genome shotgun (WGS) entry which is preliminary data.</text>
</comment>
<dbReference type="PANTHER" id="PTHR24559">
    <property type="entry name" value="TRANSPOSON TY3-I GAG-POL POLYPROTEIN"/>
    <property type="match status" value="1"/>
</dbReference>
<keyword evidence="2" id="KW-0808">Transferase</keyword>
<dbReference type="Proteomes" id="UP001458880">
    <property type="component" value="Unassembled WGS sequence"/>
</dbReference>
<dbReference type="CDD" id="cd01647">
    <property type="entry name" value="RT_LTR"/>
    <property type="match status" value="1"/>
</dbReference>
<dbReference type="PANTHER" id="PTHR24559:SF444">
    <property type="entry name" value="REVERSE TRANSCRIPTASE DOMAIN-CONTAINING PROTEIN"/>
    <property type="match status" value="1"/>
</dbReference>
<dbReference type="GO" id="GO:0003964">
    <property type="term" value="F:RNA-directed DNA polymerase activity"/>
    <property type="evidence" value="ECO:0007669"/>
    <property type="project" value="UniProtKB-KW"/>
</dbReference>
<dbReference type="Gene3D" id="3.10.10.10">
    <property type="entry name" value="HIV Type 1 Reverse Transcriptase, subunit A, domain 1"/>
    <property type="match status" value="1"/>
</dbReference>
<keyword evidence="2" id="KW-0695">RNA-directed DNA polymerase</keyword>
<evidence type="ECO:0000259" key="1">
    <source>
        <dbReference type="Pfam" id="PF00078"/>
    </source>
</evidence>
<protein>
    <submittedName>
        <fullName evidence="2">Reverse transcriptase (RNA-dependent DNA polymerase)</fullName>
    </submittedName>
</protein>
<name>A0AAW1LWU2_POPJA</name>
<accession>A0AAW1LWU2</accession>
<dbReference type="AlphaFoldDB" id="A0AAW1LWU2"/>
<gene>
    <name evidence="2" type="ORF">QE152_g10050</name>
</gene>
<dbReference type="Gene3D" id="3.30.70.270">
    <property type="match status" value="1"/>
</dbReference>
<feature type="domain" description="Reverse transcriptase" evidence="1">
    <location>
        <begin position="21"/>
        <end position="115"/>
    </location>
</feature>
<keyword evidence="3" id="KW-1185">Reference proteome</keyword>
<proteinExistence type="predicted"/>
<dbReference type="SUPFAM" id="SSF56672">
    <property type="entry name" value="DNA/RNA polymerases"/>
    <property type="match status" value="1"/>
</dbReference>
<dbReference type="InterPro" id="IPR043128">
    <property type="entry name" value="Rev_trsase/Diguanyl_cyclase"/>
</dbReference>
<dbReference type="InterPro" id="IPR053134">
    <property type="entry name" value="RNA-dir_DNA_polymerase"/>
</dbReference>
<organism evidence="2 3">
    <name type="scientific">Popillia japonica</name>
    <name type="common">Japanese beetle</name>
    <dbReference type="NCBI Taxonomy" id="7064"/>
    <lineage>
        <taxon>Eukaryota</taxon>
        <taxon>Metazoa</taxon>
        <taxon>Ecdysozoa</taxon>
        <taxon>Arthropoda</taxon>
        <taxon>Hexapoda</taxon>
        <taxon>Insecta</taxon>
        <taxon>Pterygota</taxon>
        <taxon>Neoptera</taxon>
        <taxon>Endopterygota</taxon>
        <taxon>Coleoptera</taxon>
        <taxon>Polyphaga</taxon>
        <taxon>Scarabaeiformia</taxon>
        <taxon>Scarabaeidae</taxon>
        <taxon>Rutelinae</taxon>
        <taxon>Popillia</taxon>
    </lineage>
</organism>